<sequence length="155" mass="16618">MTPSFPARPATDAAARAADLRTLQQDPAAHRTLMAWQATAADTVTKLIDSLTQQLAGAAGPTTPTPAPLSEVTDHYDIIRARAQAQRRQAHLEQCRQLAQDMVFAALHHLDDPQWSPLGRQEQAHGDAAAPAPAVAAAPPDNLLLMLLKLELTGR</sequence>
<dbReference type="AlphaFoldDB" id="D8J012"/>
<evidence type="ECO:0000313" key="2">
    <source>
        <dbReference type="Proteomes" id="UP000000329"/>
    </source>
</evidence>
<gene>
    <name evidence="1" type="ordered locus">Hsero_0830</name>
</gene>
<dbReference type="HOGENOM" id="CLU_1693104_0_0_4"/>
<accession>D8J012</accession>
<dbReference type="STRING" id="757424.Hsero_0830"/>
<dbReference type="GeneID" id="29389715"/>
<proteinExistence type="predicted"/>
<dbReference type="Proteomes" id="UP000000329">
    <property type="component" value="Chromosome"/>
</dbReference>
<name>D8J012_HERSS</name>
<evidence type="ECO:0000313" key="1">
    <source>
        <dbReference type="EMBL" id="ADJ62349.1"/>
    </source>
</evidence>
<dbReference type="RefSeq" id="WP_013232866.1">
    <property type="nucleotide sequence ID" value="NC_014323.1"/>
</dbReference>
<reference evidence="1 2" key="1">
    <citation type="submission" date="2010-04" db="EMBL/GenBank/DDBJ databases">
        <title>The genome of Herbaspirillum seropedicae SmR1, an endophytic, nitrogen-fixing, plant-growth promoting beta-Proteobacteria.</title>
        <authorList>
            <person name="Pedrosa F.O."/>
            <person name="Monteiro R.A."/>
            <person name="Wassem R."/>
            <person name="Cruz L.M."/>
            <person name="Ayub R.A."/>
            <person name="Colauto N.B."/>
            <person name="Fernandez M.A."/>
            <person name="Fungaro M.H.P."/>
            <person name="Grisard E.C."/>
            <person name="Hungria M."/>
            <person name="Madeira H.M.F."/>
            <person name="Nodari R.O."/>
            <person name="Osaku C.A."/>
            <person name="Petzl-Erler M.L."/>
            <person name="Terenzi H."/>
            <person name="Vieira L.G.E."/>
            <person name="Almeida M.I.M."/>
            <person name="Alves L.R."/>
            <person name="Arantes O.M.N."/>
            <person name="Balsanelli E."/>
            <person name="Barcellos F.G."/>
            <person name="Baura V.A."/>
            <person name="Binde D.R."/>
            <person name="Campo R.J."/>
            <person name="Chubatsu L.S."/>
            <person name="Chueire L.M.O."/>
            <person name="Ciferri R.R."/>
            <person name="Correa L.C."/>
            <person name="da Conceicao Silva J.L."/>
            <person name="Dabul A.N.G."/>
            <person name="Dambros B.P."/>
            <person name="Faoro H."/>
            <person name="Favetti A."/>
            <person name="Friedermann G."/>
            <person name="Furlaneto M.C."/>
            <person name="Gasques L.S."/>
            <person name="Gimenes C.C.T."/>
            <person name="Gioppo N.M.R."/>
            <person name="Glienke-Blanco C."/>
            <person name="Godoy L.P."/>
            <person name="Guerra M.P."/>
            <person name="Karp S."/>
            <person name="Kava-Cordeiro V."/>
            <person name="Margarido V.P."/>
            <person name="Mathioni S.M."/>
            <person name="Menck-Soares M.A."/>
            <person name="Murace N.K."/>
            <person name="Nicolas M.F."/>
            <person name="Oliveira C.E.C."/>
            <person name="Pagnan N.A.B."/>
            <person name="Pamphile J.A."/>
            <person name="Patussi E.V."/>
            <person name="Pereira L.F.P."/>
            <person name="Pereira-Ferrari L."/>
            <person name="Pinto F.G.S."/>
            <person name="Precoma C."/>
            <person name="Prioli A.J."/>
            <person name="Prioli S.M.A.P."/>
            <person name="Raittz R.T."/>
            <person name="Ramos H.J.O."/>
            <person name="Ribeiro E.M.S.F."/>
            <person name="Rigo L.U."/>
            <person name="Rocha C.L.M.S.C."/>
            <person name="Rocha S.N."/>
            <person name="Santos K."/>
            <person name="Satori D."/>
            <person name="Silva A.G."/>
            <person name="Simao R.C.G."/>
            <person name="Soares M.A.M."/>
            <person name="Souza E.M."/>
            <person name="Steffens M.B.R."/>
            <person name="Steindel M."/>
            <person name="Tadra-Sfeir M.Z."/>
            <person name="Takahashi E.K."/>
            <person name="Torres R.A."/>
            <person name="Valle J.S."/>
            <person name="Vernal J.I."/>
            <person name="Vilas-Boas L.A."/>
            <person name="Watanabe M.A.E."/>
            <person name="Weiss V.A."/>
            <person name="Yates M.A."/>
            <person name="Souza E.M."/>
        </authorList>
    </citation>
    <scope>NUCLEOTIDE SEQUENCE [LARGE SCALE GENOMIC DNA]</scope>
    <source>
        <strain evidence="1 2">SmR1</strain>
    </source>
</reference>
<dbReference type="KEGG" id="hse:Hsero_0830"/>
<dbReference type="OrthoDB" id="10006142at2"/>
<dbReference type="EMBL" id="CP002039">
    <property type="protein sequence ID" value="ADJ62349.1"/>
    <property type="molecule type" value="Genomic_DNA"/>
</dbReference>
<organism evidence="1 2">
    <name type="scientific">Herbaspirillum seropedicae (strain SmR1)</name>
    <dbReference type="NCBI Taxonomy" id="757424"/>
    <lineage>
        <taxon>Bacteria</taxon>
        <taxon>Pseudomonadati</taxon>
        <taxon>Pseudomonadota</taxon>
        <taxon>Betaproteobacteria</taxon>
        <taxon>Burkholderiales</taxon>
        <taxon>Oxalobacteraceae</taxon>
        <taxon>Herbaspirillum</taxon>
    </lineage>
</organism>
<protein>
    <submittedName>
        <fullName evidence="1">Uncharacterized protein</fullName>
    </submittedName>
</protein>
<keyword evidence="2" id="KW-1185">Reference proteome</keyword>